<comment type="caution">
    <text evidence="1">The sequence shown here is derived from an EMBL/GenBank/DDBJ whole genome shotgun (WGS) entry which is preliminary data.</text>
</comment>
<name>A0ABV0EXP9_9ENTE</name>
<keyword evidence="2" id="KW-1185">Reference proteome</keyword>
<gene>
    <name evidence="1" type="ORF">JZO67_004024</name>
</gene>
<protein>
    <recommendedName>
        <fullName evidence="3">Aminoglycoside phosphotransferase domain-containing protein</fullName>
    </recommendedName>
</protein>
<dbReference type="SUPFAM" id="SSF56112">
    <property type="entry name" value="Protein kinase-like (PK-like)"/>
    <property type="match status" value="1"/>
</dbReference>
<sequence length="554" mass="64711">MEAVMILNTKKISADMQKRFGAIYPLMLPFEEGTIEESLLEKYREKDYVFILSDESQAESDEPFRKRSKSVYELFMTSKESRTLLQVVRNGLKRILSLVNEDFHLTINFGDTYVLDDSSEVADYIVIGERDNAVPWTSVIREEKRLKFSNKNEGAQNKPSSQLVAGVFGFQSSREFLLSCMSVLLEEYEQGKNGRDDSRSFYEAIKDYDENYHSVDLLSTNAWLDLGHEKEYLETKKLVQARFFNSITIDDQRGILTKKSDDTKKLIHEIEWYIKMPEELQFFTPRIYNYSLDKEQPCVEMEYYPYETLHNLYIYGNLEISDWEKIMDKLLFVRQEMKLHSENKQLDPQDLKDIYYQKTVARVERLMEDPAFEVFYENAPTINGVTYQPVKAIMEQLLNLLEDNQLISEKSASIIHGDFCLSNILFEVSNQLVKLIDPRGKFGSFDIYGDEFYDIAKIMHSFEGAYDHIITDQFSLEQESSTVYSYTIHKTELQNEITELVNESIAKLYPIEQVRLIEGLLFLSMIPLHADYPDRQKIMFGQAMKLLMPYLGGS</sequence>
<dbReference type="InterPro" id="IPR011009">
    <property type="entry name" value="Kinase-like_dom_sf"/>
</dbReference>
<reference evidence="1 2" key="2">
    <citation type="submission" date="2024-02" db="EMBL/GenBank/DDBJ databases">
        <title>The Genome Sequence of Enterococcus sp. DIV0159.</title>
        <authorList>
            <person name="Earl A."/>
            <person name="Manson A."/>
            <person name="Gilmore M."/>
            <person name="Sanders J."/>
            <person name="Shea T."/>
            <person name="Howe W."/>
            <person name="Livny J."/>
            <person name="Cuomo C."/>
            <person name="Neafsey D."/>
            <person name="Birren B."/>
        </authorList>
    </citation>
    <scope>NUCLEOTIDE SEQUENCE [LARGE SCALE GENOMIC DNA]</scope>
    <source>
        <strain evidence="1 2">665A</strain>
    </source>
</reference>
<dbReference type="EMBL" id="JAFREL020000004">
    <property type="protein sequence ID" value="MEO1772042.1"/>
    <property type="molecule type" value="Genomic_DNA"/>
</dbReference>
<evidence type="ECO:0008006" key="3">
    <source>
        <dbReference type="Google" id="ProtNLM"/>
    </source>
</evidence>
<evidence type="ECO:0000313" key="2">
    <source>
        <dbReference type="Proteomes" id="UP000664357"/>
    </source>
</evidence>
<dbReference type="Gene3D" id="3.90.1200.10">
    <property type="match status" value="1"/>
</dbReference>
<evidence type="ECO:0000313" key="1">
    <source>
        <dbReference type="EMBL" id="MEO1772042.1"/>
    </source>
</evidence>
<reference evidence="1 2" key="1">
    <citation type="submission" date="2021-03" db="EMBL/GenBank/DDBJ databases">
        <authorList>
            <person name="Gilmore M.S."/>
            <person name="Schwartzman J."/>
            <person name="Van Tyne D."/>
            <person name="Martin M."/>
            <person name="Earl A.M."/>
            <person name="Manson A.L."/>
            <person name="Straub T."/>
            <person name="Salamzade R."/>
            <person name="Saavedra J."/>
            <person name="Lebreton F."/>
            <person name="Prichula J."/>
            <person name="Schaufler K."/>
            <person name="Gaca A."/>
            <person name="Sgardioli B."/>
            <person name="Wagenaar J."/>
            <person name="Strong T."/>
        </authorList>
    </citation>
    <scope>NUCLEOTIDE SEQUENCE [LARGE SCALE GENOMIC DNA]</scope>
    <source>
        <strain evidence="1 2">665A</strain>
    </source>
</reference>
<dbReference type="RefSeq" id="WP_207704561.1">
    <property type="nucleotide sequence ID" value="NZ_JAFREL020000004.1"/>
</dbReference>
<accession>A0ABV0EXP9</accession>
<dbReference type="Proteomes" id="UP000664357">
    <property type="component" value="Unassembled WGS sequence"/>
</dbReference>
<proteinExistence type="predicted"/>
<organism evidence="1 2">
    <name type="scientific">Candidatus Enterococcus ferrettii</name>
    <dbReference type="NCBI Taxonomy" id="2815324"/>
    <lineage>
        <taxon>Bacteria</taxon>
        <taxon>Bacillati</taxon>
        <taxon>Bacillota</taxon>
        <taxon>Bacilli</taxon>
        <taxon>Lactobacillales</taxon>
        <taxon>Enterococcaceae</taxon>
        <taxon>Enterococcus</taxon>
    </lineage>
</organism>